<comment type="caution">
    <text evidence="1">The sequence shown here is derived from an EMBL/GenBank/DDBJ whole genome shotgun (WGS) entry which is preliminary data.</text>
</comment>
<sequence length="83" mass="9422">MWPRRRGLRLLVEVVLSEVWMEPGRGIVNAAAYVAEQRAHRLAYSLQETLEILARVTAGKALDSFDRDDIQRAKETLAEDGEL</sequence>
<dbReference type="EMBL" id="LAZR01041011">
    <property type="protein sequence ID" value="KKL13065.1"/>
    <property type="molecule type" value="Genomic_DNA"/>
</dbReference>
<accession>A0A0F9AUD9</accession>
<evidence type="ECO:0000313" key="1">
    <source>
        <dbReference type="EMBL" id="KKL13065.1"/>
    </source>
</evidence>
<protein>
    <submittedName>
        <fullName evidence="1">Uncharacterized protein</fullName>
    </submittedName>
</protein>
<proteinExistence type="predicted"/>
<organism evidence="1">
    <name type="scientific">marine sediment metagenome</name>
    <dbReference type="NCBI Taxonomy" id="412755"/>
    <lineage>
        <taxon>unclassified sequences</taxon>
        <taxon>metagenomes</taxon>
        <taxon>ecological metagenomes</taxon>
    </lineage>
</organism>
<dbReference type="AlphaFoldDB" id="A0A0F9AUD9"/>
<name>A0A0F9AUD9_9ZZZZ</name>
<reference evidence="1" key="1">
    <citation type="journal article" date="2015" name="Nature">
        <title>Complex archaea that bridge the gap between prokaryotes and eukaryotes.</title>
        <authorList>
            <person name="Spang A."/>
            <person name="Saw J.H."/>
            <person name="Jorgensen S.L."/>
            <person name="Zaremba-Niedzwiedzka K."/>
            <person name="Martijn J."/>
            <person name="Lind A.E."/>
            <person name="van Eijk R."/>
            <person name="Schleper C."/>
            <person name="Guy L."/>
            <person name="Ettema T.J."/>
        </authorList>
    </citation>
    <scope>NUCLEOTIDE SEQUENCE</scope>
</reference>
<gene>
    <name evidence="1" type="ORF">LCGC14_2529490</name>
</gene>